<reference evidence="1 2" key="1">
    <citation type="submission" date="2023-08" db="EMBL/GenBank/DDBJ databases">
        <authorList>
            <person name="Folkvardsen B D."/>
            <person name="Norman A."/>
        </authorList>
    </citation>
    <scope>NUCLEOTIDE SEQUENCE [LARGE SCALE GENOMIC DNA]</scope>
    <source>
        <strain evidence="1 2">Mu0050</strain>
    </source>
</reference>
<evidence type="ECO:0008006" key="3">
    <source>
        <dbReference type="Google" id="ProtNLM"/>
    </source>
</evidence>
<name>A0ABN9NYX8_9MYCO</name>
<organism evidence="1 2">
    <name type="scientific">[Mycobacterium] wendilense</name>
    <dbReference type="NCBI Taxonomy" id="3064284"/>
    <lineage>
        <taxon>Bacteria</taxon>
        <taxon>Bacillati</taxon>
        <taxon>Actinomycetota</taxon>
        <taxon>Actinomycetes</taxon>
        <taxon>Mycobacteriales</taxon>
        <taxon>Mycobacteriaceae</taxon>
        <taxon>Mycolicibacter</taxon>
    </lineage>
</organism>
<sequence>MSNLRVFIDAADGDAGDWTELTDGADPAVRLAARDLQHAQRAGDRLRADTGAAVVLDLTVLVAEDRRAARRLLAAAQPAGDAVHYVGTVEGLAGLVDDIYTLGVADGVTLIPASGQQDVRAVGEQTLRRLRSRGHTGGPVRALV</sequence>
<gene>
    <name evidence="1" type="ORF">MU0050_000332</name>
</gene>
<accession>A0ABN9NYX8</accession>
<dbReference type="InterPro" id="IPR036661">
    <property type="entry name" value="Luciferase-like_sf"/>
</dbReference>
<proteinExistence type="predicted"/>
<protein>
    <recommendedName>
        <fullName evidence="3">Luciferase-like domain-containing protein</fullName>
    </recommendedName>
</protein>
<dbReference type="RefSeq" id="WP_316513833.1">
    <property type="nucleotide sequence ID" value="NZ_OY726395.1"/>
</dbReference>
<evidence type="ECO:0000313" key="2">
    <source>
        <dbReference type="Proteomes" id="UP001190466"/>
    </source>
</evidence>
<dbReference type="SUPFAM" id="SSF51679">
    <property type="entry name" value="Bacterial luciferase-like"/>
    <property type="match status" value="1"/>
</dbReference>
<dbReference type="EMBL" id="OY726395">
    <property type="protein sequence ID" value="CAJ1579087.1"/>
    <property type="molecule type" value="Genomic_DNA"/>
</dbReference>
<evidence type="ECO:0000313" key="1">
    <source>
        <dbReference type="EMBL" id="CAJ1579087.1"/>
    </source>
</evidence>
<keyword evidence="2" id="KW-1185">Reference proteome</keyword>
<dbReference type="Gene3D" id="3.20.20.30">
    <property type="entry name" value="Luciferase-like domain"/>
    <property type="match status" value="1"/>
</dbReference>
<dbReference type="Proteomes" id="UP001190466">
    <property type="component" value="Chromosome"/>
</dbReference>